<protein>
    <submittedName>
        <fullName evidence="2">Predicted protein</fullName>
    </submittedName>
</protein>
<dbReference type="VEuPathDB" id="FungiDB:LEMA_P041830.1"/>
<sequence length="751" mass="84905">MMAITLKETAMNGGLDLCNRELQDMSSRQPVESLNGLFEINSTGHTVLLAVLDELNVLRGTDHSSAKQYSAYLTGDLRHWMRSMSLITDLIPRQDAQGWLEFTCDTLRRCSIQQGNIGSTVRLYRRAPVDDSNKLKLLKSAFFSLSYNVVVMGDSSIEKNYSVSVEATALTGVEVGNCFHRHLQYAQEMFLRRTFWESTSHNVRMGGQAFKNLNCPRMAPAAYHSIKMHATTALKTVFPHVVVPTEMPEKPDFGDVDFLVSPAKSTTMDKFDWITTVESIKAIFGTTHGRRGFLTPDCMYFAIAADEDHDSWVQIDVKVCFKPELFTWCAFEHNYASHSKVIGSLVKPLGLTLDPEGIHIRVEEMEDTNFPGSMVWINKDPKDMLRIVGLDRRLLDAGFTTRTEIYKAFTSSWLFNPAHFVARLTDKKYSQRLEDRAPHWMPFLTEWLPTLHPGSHDSADHGEELETWYKRTRAAVRDKVFTMFPPIAAQYYNKRAIHIKEAEELRLRKIITAAIPVGTNGWKDDLPQPLILIKQQEPSMSLPQTDALGEPTPPMTPTTSNDDPFNHTTHPVNVGRDYTPPLSPTPHSHSLPPYPPTPLLLLDPLPRSPPHPYLPRPPPATMSPSAKLLCLARWTAFDPQTGHPYLLSAPHPKDFTMHWADAAYAGASDELLVHWTSSMWWYVWSRQANVNFVGMWKKRFEKEDKRAQEMGGQGEGEKVGAAAEEKMGARLVRLNRSLMGDVEAGNLKGRF</sequence>
<dbReference type="Proteomes" id="UP000002668">
    <property type="component" value="Genome"/>
</dbReference>
<accession>E4ZNR3</accession>
<dbReference type="OrthoDB" id="4708870at2759"/>
<proteinExistence type="predicted"/>
<feature type="compositionally biased region" description="Polar residues" evidence="1">
    <location>
        <begin position="557"/>
        <end position="568"/>
    </location>
</feature>
<evidence type="ECO:0000313" key="2">
    <source>
        <dbReference type="EMBL" id="CBX93282.1"/>
    </source>
</evidence>
<keyword evidence="3" id="KW-1185">Reference proteome</keyword>
<gene>
    <name evidence="2" type="ORF">LEMA_P041830.1</name>
</gene>
<organism evidence="3">
    <name type="scientific">Leptosphaeria maculans (strain JN3 / isolate v23.1.3 / race Av1-4-5-6-7-8)</name>
    <name type="common">Blackleg fungus</name>
    <name type="synonym">Phoma lingam</name>
    <dbReference type="NCBI Taxonomy" id="985895"/>
    <lineage>
        <taxon>Eukaryota</taxon>
        <taxon>Fungi</taxon>
        <taxon>Dikarya</taxon>
        <taxon>Ascomycota</taxon>
        <taxon>Pezizomycotina</taxon>
        <taxon>Dothideomycetes</taxon>
        <taxon>Pleosporomycetidae</taxon>
        <taxon>Pleosporales</taxon>
        <taxon>Pleosporineae</taxon>
        <taxon>Leptosphaeriaceae</taxon>
        <taxon>Plenodomus</taxon>
        <taxon>Plenodomus lingam/Leptosphaeria maculans species complex</taxon>
    </lineage>
</organism>
<feature type="region of interest" description="Disordered" evidence="1">
    <location>
        <begin position="540"/>
        <end position="568"/>
    </location>
</feature>
<dbReference type="AlphaFoldDB" id="E4ZNR3"/>
<evidence type="ECO:0000313" key="3">
    <source>
        <dbReference type="Proteomes" id="UP000002668"/>
    </source>
</evidence>
<evidence type="ECO:0000256" key="1">
    <source>
        <dbReference type="SAM" id="MobiDB-lite"/>
    </source>
</evidence>
<dbReference type="eggNOG" id="ENOG502S1AX">
    <property type="taxonomic scope" value="Eukaryota"/>
</dbReference>
<dbReference type="HOGENOM" id="CLU_021650_0_0_1"/>
<dbReference type="STRING" id="985895.E4ZNR3"/>
<reference evidence="3" key="1">
    <citation type="journal article" date="2011" name="Nat. Commun.">
        <title>Effector diversification within compartments of the Leptosphaeria maculans genome affected by Repeat-Induced Point mutations.</title>
        <authorList>
            <person name="Rouxel T."/>
            <person name="Grandaubert J."/>
            <person name="Hane J.K."/>
            <person name="Hoede C."/>
            <person name="van de Wouw A.P."/>
            <person name="Couloux A."/>
            <person name="Dominguez V."/>
            <person name="Anthouard V."/>
            <person name="Bally P."/>
            <person name="Bourras S."/>
            <person name="Cozijnsen A.J."/>
            <person name="Ciuffetti L.M."/>
            <person name="Degrave A."/>
            <person name="Dilmaghani A."/>
            <person name="Duret L."/>
            <person name="Fudal I."/>
            <person name="Goodwin S.B."/>
            <person name="Gout L."/>
            <person name="Glaser N."/>
            <person name="Linglin J."/>
            <person name="Kema G.H.J."/>
            <person name="Lapalu N."/>
            <person name="Lawrence C.B."/>
            <person name="May K."/>
            <person name="Meyer M."/>
            <person name="Ollivier B."/>
            <person name="Poulain J."/>
            <person name="Schoch C.L."/>
            <person name="Simon A."/>
            <person name="Spatafora J.W."/>
            <person name="Stachowiak A."/>
            <person name="Turgeon B.G."/>
            <person name="Tyler B.M."/>
            <person name="Vincent D."/>
            <person name="Weissenbach J."/>
            <person name="Amselem J."/>
            <person name="Quesneville H."/>
            <person name="Oliver R.P."/>
            <person name="Wincker P."/>
            <person name="Balesdent M.-H."/>
            <person name="Howlett B.J."/>
        </authorList>
    </citation>
    <scope>NUCLEOTIDE SEQUENCE [LARGE SCALE GENOMIC DNA]</scope>
    <source>
        <strain evidence="3">JN3 / isolate v23.1.3 / race Av1-4-5-6-7-8</strain>
    </source>
</reference>
<dbReference type="InParanoid" id="E4ZNR3"/>
<dbReference type="EMBL" id="FP929105">
    <property type="protein sequence ID" value="CBX93282.1"/>
    <property type="molecule type" value="Genomic_DNA"/>
</dbReference>
<name>E4ZNR3_LEPMJ</name>